<sequence>MRSGFVKSLKLQVRGKLQVVDQHRIIPRIARRNLEAQAVVAQLEPIFSVSVFVVASNDEMYRVLSAPPLYSFMKIKVIPPATVSLGSGRSGRSGTIAVAEHRETWREAVLDGCSGGTGS</sequence>
<protein>
    <submittedName>
        <fullName evidence="1">Uncharacterized protein</fullName>
    </submittedName>
</protein>
<gene>
    <name evidence="1" type="ORF">AA23TX_06677</name>
</gene>
<organism evidence="1 2">
    <name type="scientific">Amycolatopsis camponoti</name>
    <dbReference type="NCBI Taxonomy" id="2606593"/>
    <lineage>
        <taxon>Bacteria</taxon>
        <taxon>Bacillati</taxon>
        <taxon>Actinomycetota</taxon>
        <taxon>Actinomycetes</taxon>
        <taxon>Pseudonocardiales</taxon>
        <taxon>Pseudonocardiaceae</taxon>
        <taxon>Amycolatopsis</taxon>
    </lineage>
</organism>
<proteinExistence type="predicted"/>
<reference evidence="1 2" key="1">
    <citation type="submission" date="2019-09" db="EMBL/GenBank/DDBJ databases">
        <authorList>
            <person name="Leyn A S."/>
        </authorList>
    </citation>
    <scope>NUCLEOTIDE SEQUENCE [LARGE SCALE GENOMIC DNA]</scope>
    <source>
        <strain evidence="1">AA231_1</strain>
    </source>
</reference>
<dbReference type="Proteomes" id="UP000399805">
    <property type="component" value="Unassembled WGS sequence"/>
</dbReference>
<accession>A0A6I8M236</accession>
<dbReference type="EMBL" id="CABVGP010000002">
    <property type="protein sequence ID" value="VVJ21656.1"/>
    <property type="molecule type" value="Genomic_DNA"/>
</dbReference>
<name>A0A6I8M236_9PSEU</name>
<dbReference type="AlphaFoldDB" id="A0A6I8M236"/>
<evidence type="ECO:0000313" key="1">
    <source>
        <dbReference type="EMBL" id="VVJ21656.1"/>
    </source>
</evidence>
<keyword evidence="2" id="KW-1185">Reference proteome</keyword>
<evidence type="ECO:0000313" key="2">
    <source>
        <dbReference type="Proteomes" id="UP000399805"/>
    </source>
</evidence>